<sequence>MRKTSSDIHQVIQKLSKEEKRKVTIHIKALGKKGMEHLRLFKAIAKQEAYNEEALKKSFRRMSLSVEKRRLYDLIMETLVQFHKTADIQQELLTGLQHFQLLFKKELYEQARSEIFRLKKLAEQHELLHFIQLINAQVIKLENTVFLFANYTDDSFDNFTNNLKQHKNQLSNLMDYRLLKIQLDHSFRKMVIAPEYAEKIEQIMENPLLQSIDNAKSKAAKLCFYDMHLFYNFLKTDYPKSLYYSLKSLSLFEQHFKIICPPEKYMNYLQNAVTTATFLRKANLISELFQKIEQNNLLIKYRRTAFKLKTLEMKANWYILLGDVKGGMQLIEDHIDWLSQLPTETNSIYYCFASICYMAQDYEQALTFIEIILDKDKNKQHIKLKHIASLFKLYIYFDLDNSSLLESWQRSIYRKFYPDKGNHRVELIIINAFKHLLNASPKEQITVFKNLQETLIDFHKTATANELRIIKLSSIMMWLESKLSGKTIPELLQREIKE</sequence>
<name>A0A916DW14_9BACT</name>
<proteinExistence type="predicted"/>
<accession>A0A916DW14</accession>
<organism evidence="1 2">
    <name type="scientific">Aureispira anguillae</name>
    <dbReference type="NCBI Taxonomy" id="2864201"/>
    <lineage>
        <taxon>Bacteria</taxon>
        <taxon>Pseudomonadati</taxon>
        <taxon>Bacteroidota</taxon>
        <taxon>Saprospiria</taxon>
        <taxon>Saprospirales</taxon>
        <taxon>Saprospiraceae</taxon>
        <taxon>Aureispira</taxon>
    </lineage>
</organism>
<protein>
    <recommendedName>
        <fullName evidence="3">Tetratricopeptide repeat protein</fullName>
    </recommendedName>
</protein>
<dbReference type="AlphaFoldDB" id="A0A916DW14"/>
<dbReference type="KEGG" id="aup:AsAng_0050860"/>
<evidence type="ECO:0000313" key="1">
    <source>
        <dbReference type="EMBL" id="BDS14307.1"/>
    </source>
</evidence>
<dbReference type="SUPFAM" id="SSF48452">
    <property type="entry name" value="TPR-like"/>
    <property type="match status" value="1"/>
</dbReference>
<dbReference type="InterPro" id="IPR011990">
    <property type="entry name" value="TPR-like_helical_dom_sf"/>
</dbReference>
<dbReference type="EMBL" id="AP026867">
    <property type="protein sequence ID" value="BDS14307.1"/>
    <property type="molecule type" value="Genomic_DNA"/>
</dbReference>
<reference evidence="1" key="1">
    <citation type="submission" date="2022-09" db="EMBL/GenBank/DDBJ databases">
        <title>Aureispira anguillicida sp. nov., isolated from Leptocephalus of Japanese eel Anguilla japonica.</title>
        <authorList>
            <person name="Yuasa K."/>
            <person name="Mekata T."/>
            <person name="Ikunari K."/>
        </authorList>
    </citation>
    <scope>NUCLEOTIDE SEQUENCE</scope>
    <source>
        <strain evidence="1">EL160426</strain>
    </source>
</reference>
<dbReference type="RefSeq" id="WP_264789527.1">
    <property type="nucleotide sequence ID" value="NZ_AP026867.1"/>
</dbReference>
<keyword evidence="2" id="KW-1185">Reference proteome</keyword>
<evidence type="ECO:0008006" key="3">
    <source>
        <dbReference type="Google" id="ProtNLM"/>
    </source>
</evidence>
<dbReference type="Proteomes" id="UP001060919">
    <property type="component" value="Chromosome"/>
</dbReference>
<gene>
    <name evidence="1" type="ORF">AsAng_0050860</name>
</gene>
<evidence type="ECO:0000313" key="2">
    <source>
        <dbReference type="Proteomes" id="UP001060919"/>
    </source>
</evidence>